<dbReference type="InterPro" id="IPR036209">
    <property type="entry name" value="YwmB-like_sf"/>
</dbReference>
<dbReference type="SUPFAM" id="SSF143842">
    <property type="entry name" value="YwmB-like"/>
    <property type="match status" value="1"/>
</dbReference>
<name>A0A0U4GAZ6_9BACI</name>
<reference evidence="2 3" key="1">
    <citation type="submission" date="2016-01" db="EMBL/GenBank/DDBJ databases">
        <title>Complete genome sequence of strain Lentibacillus amyloliquefaciens LAM0015T isolated from saline sediment.</title>
        <authorList>
            <person name="Wang J.-L."/>
            <person name="He M.-X."/>
        </authorList>
    </citation>
    <scope>NUCLEOTIDE SEQUENCE [LARGE SCALE GENOMIC DNA]</scope>
    <source>
        <strain evidence="2 3">LAM0015</strain>
    </source>
</reference>
<protein>
    <recommendedName>
        <fullName evidence="4">TATA-box binding protein</fullName>
    </recommendedName>
</protein>
<keyword evidence="3" id="KW-1185">Reference proteome</keyword>
<accession>A0A0U4GAZ6</accession>
<feature type="signal peptide" evidence="1">
    <location>
        <begin position="1"/>
        <end position="22"/>
    </location>
</feature>
<proteinExistence type="predicted"/>
<dbReference type="KEGG" id="lao:AOX59_15745"/>
<dbReference type="Proteomes" id="UP000050331">
    <property type="component" value="Chromosome"/>
</dbReference>
<dbReference type="EMBL" id="CP013862">
    <property type="protein sequence ID" value="ALX49898.1"/>
    <property type="molecule type" value="Genomic_DNA"/>
</dbReference>
<dbReference type="STRING" id="1472767.AOX59_15745"/>
<evidence type="ECO:0000313" key="2">
    <source>
        <dbReference type="EMBL" id="ALX49898.1"/>
    </source>
</evidence>
<evidence type="ECO:0008006" key="4">
    <source>
        <dbReference type="Google" id="ProtNLM"/>
    </source>
</evidence>
<gene>
    <name evidence="2" type="ORF">AOX59_15745</name>
</gene>
<dbReference type="Pfam" id="PF08680">
    <property type="entry name" value="DUF1779"/>
    <property type="match status" value="1"/>
</dbReference>
<dbReference type="AlphaFoldDB" id="A0A0U4GAZ6"/>
<dbReference type="InterPro" id="IPR014794">
    <property type="entry name" value="DUF1779"/>
</dbReference>
<evidence type="ECO:0000313" key="3">
    <source>
        <dbReference type="Proteomes" id="UP000050331"/>
    </source>
</evidence>
<evidence type="ECO:0000256" key="1">
    <source>
        <dbReference type="SAM" id="SignalP"/>
    </source>
</evidence>
<dbReference type="Gene3D" id="3.30.2030.10">
    <property type="entry name" value="YwmB-like"/>
    <property type="match status" value="1"/>
</dbReference>
<dbReference type="Gene3D" id="3.30.360.40">
    <property type="entry name" value="YwmB-like"/>
    <property type="match status" value="1"/>
</dbReference>
<sequence>MRIIAFISSIFLLMSMNTAAFAQQSEELTDLASVVTDSSLNVDSWQVTIKESIHEDEIDHILENLQRKNSYKVSSAEDEKTVKYNFERVQKDTGVSESFNVVIPKNPVHKAELIAVLQGKNWDDSTSDVYLNRINAIQSNYFTKKSTKFACLMTEVSGKMKDGYIFDKLKQKLNLSVTKTQTDNNEDSSVKKIVYGYTPLWEQEISTEEPMNLQMVVHDSAQDSTRLTIGTPILINEY</sequence>
<dbReference type="RefSeq" id="WP_068446850.1">
    <property type="nucleotide sequence ID" value="NZ_CP013862.1"/>
</dbReference>
<feature type="chain" id="PRO_5006849372" description="TATA-box binding protein" evidence="1">
    <location>
        <begin position="23"/>
        <end position="238"/>
    </location>
</feature>
<keyword evidence="1" id="KW-0732">Signal</keyword>
<organism evidence="2 3">
    <name type="scientific">Lentibacillus amyloliquefaciens</name>
    <dbReference type="NCBI Taxonomy" id="1472767"/>
    <lineage>
        <taxon>Bacteria</taxon>
        <taxon>Bacillati</taxon>
        <taxon>Bacillota</taxon>
        <taxon>Bacilli</taxon>
        <taxon>Bacillales</taxon>
        <taxon>Bacillaceae</taxon>
        <taxon>Lentibacillus</taxon>
    </lineage>
</organism>
<dbReference type="OrthoDB" id="2962597at2"/>